<dbReference type="Proteomes" id="UP000708208">
    <property type="component" value="Unassembled WGS sequence"/>
</dbReference>
<keyword evidence="3" id="KW-1185">Reference proteome</keyword>
<dbReference type="EMBL" id="CAJVCH010569741">
    <property type="protein sequence ID" value="CAG7833304.1"/>
    <property type="molecule type" value="Genomic_DNA"/>
</dbReference>
<accession>A0A8J2LHN5</accession>
<evidence type="ECO:0000256" key="1">
    <source>
        <dbReference type="SAM" id="MobiDB-lite"/>
    </source>
</evidence>
<comment type="caution">
    <text evidence="2">The sequence shown here is derived from an EMBL/GenBank/DDBJ whole genome shotgun (WGS) entry which is preliminary data.</text>
</comment>
<gene>
    <name evidence="2" type="ORF">AFUS01_LOCUS42943</name>
</gene>
<sequence>MMDLFKETMSIDVLLGDLGLPIQFISWEDEIEALLDSLPPESPPNSHSNPDADDALPNLTVKLQANGVNRVEMKANKRVRFQKFPSKFPDPNITNAYPDQFH</sequence>
<feature type="region of interest" description="Disordered" evidence="1">
    <location>
        <begin position="36"/>
        <end position="56"/>
    </location>
</feature>
<evidence type="ECO:0000313" key="2">
    <source>
        <dbReference type="EMBL" id="CAG7833304.1"/>
    </source>
</evidence>
<dbReference type="AlphaFoldDB" id="A0A8J2LHN5"/>
<proteinExistence type="predicted"/>
<reference evidence="2" key="1">
    <citation type="submission" date="2021-06" db="EMBL/GenBank/DDBJ databases">
        <authorList>
            <person name="Hodson N. C."/>
            <person name="Mongue J. A."/>
            <person name="Jaron S. K."/>
        </authorList>
    </citation>
    <scope>NUCLEOTIDE SEQUENCE</scope>
</reference>
<organism evidence="2 3">
    <name type="scientific">Allacma fusca</name>
    <dbReference type="NCBI Taxonomy" id="39272"/>
    <lineage>
        <taxon>Eukaryota</taxon>
        <taxon>Metazoa</taxon>
        <taxon>Ecdysozoa</taxon>
        <taxon>Arthropoda</taxon>
        <taxon>Hexapoda</taxon>
        <taxon>Collembola</taxon>
        <taxon>Symphypleona</taxon>
        <taxon>Sminthuridae</taxon>
        <taxon>Allacma</taxon>
    </lineage>
</organism>
<name>A0A8J2LHN5_9HEXA</name>
<protein>
    <submittedName>
        <fullName evidence="2">Uncharacterized protein</fullName>
    </submittedName>
</protein>
<evidence type="ECO:0000313" key="3">
    <source>
        <dbReference type="Proteomes" id="UP000708208"/>
    </source>
</evidence>